<sequence>MFRREEQLVFSSSTQWTQYLPLCLLSPPPLGPGTSGTPVGALRSLHSQAAGVMIKTQPKGLFTITLGTVGRWGQYDSVLAEDRENSIEQTVSTLPDDQPGPDFYGLPWKPVLITAFLGIASVAVFSWRTILVVKSRVYQVTEQQISEKLKIIRKENTELEQKLSNYEQKYSGSI</sequence>
<comment type="caution">
    <text evidence="5">The sequence shown here is derived from an EMBL/GenBank/DDBJ whole genome shotgun (WGS) entry which is preliminary data.</text>
</comment>
<organism evidence="5 6">
    <name type="scientific">Saguinus oedipus</name>
    <name type="common">Cotton-top tamarin</name>
    <name type="synonym">Oedipomidas oedipus</name>
    <dbReference type="NCBI Taxonomy" id="9490"/>
    <lineage>
        <taxon>Eukaryota</taxon>
        <taxon>Metazoa</taxon>
        <taxon>Chordata</taxon>
        <taxon>Craniata</taxon>
        <taxon>Vertebrata</taxon>
        <taxon>Euteleostomi</taxon>
        <taxon>Mammalia</taxon>
        <taxon>Eutheria</taxon>
        <taxon>Euarchontoglires</taxon>
        <taxon>Primates</taxon>
        <taxon>Haplorrhini</taxon>
        <taxon>Platyrrhini</taxon>
        <taxon>Cebidae</taxon>
        <taxon>Callitrichinae</taxon>
        <taxon>Saguinus</taxon>
    </lineage>
</organism>
<keyword evidence="3" id="KW-0472">Membrane</keyword>
<keyword evidence="3" id="KW-0812">Transmembrane</keyword>
<protein>
    <recommendedName>
        <fullName evidence="4">Nuclear pore complex interacting protein N-terminal domain-containing protein</fullName>
    </recommendedName>
</protein>
<evidence type="ECO:0000313" key="5">
    <source>
        <dbReference type="EMBL" id="KAK2086674.1"/>
    </source>
</evidence>
<dbReference type="EMBL" id="JASSZA010000020">
    <property type="protein sequence ID" value="KAK2086674.1"/>
    <property type="molecule type" value="Genomic_DNA"/>
</dbReference>
<evidence type="ECO:0000256" key="1">
    <source>
        <dbReference type="ARBA" id="ARBA00023054"/>
    </source>
</evidence>
<evidence type="ECO:0000256" key="2">
    <source>
        <dbReference type="SAM" id="Coils"/>
    </source>
</evidence>
<evidence type="ECO:0000256" key="3">
    <source>
        <dbReference type="SAM" id="Phobius"/>
    </source>
</evidence>
<dbReference type="PANTHER" id="PTHR23158">
    <property type="entry name" value="MELANOMA INHIBITORY ACTIVITY-RELATED"/>
    <property type="match status" value="1"/>
</dbReference>
<keyword evidence="3" id="KW-1133">Transmembrane helix</keyword>
<proteinExistence type="predicted"/>
<feature type="domain" description="Nuclear pore complex interacting protein N-terminal" evidence="4">
    <location>
        <begin position="92"/>
        <end position="136"/>
    </location>
</feature>
<gene>
    <name evidence="5" type="ORF">P7K49_036099</name>
</gene>
<evidence type="ECO:0000313" key="6">
    <source>
        <dbReference type="Proteomes" id="UP001266305"/>
    </source>
</evidence>
<dbReference type="PANTHER" id="PTHR23158:SF54">
    <property type="entry name" value="TRANSPORT AND GOLGI ORGANIZATION PROTEIN 1 HOMOLOG"/>
    <property type="match status" value="1"/>
</dbReference>
<dbReference type="Proteomes" id="UP001266305">
    <property type="component" value="Unassembled WGS sequence"/>
</dbReference>
<accession>A0ABQ9TPG4</accession>
<keyword evidence="6" id="KW-1185">Reference proteome</keyword>
<reference evidence="5 6" key="1">
    <citation type="submission" date="2023-05" db="EMBL/GenBank/DDBJ databases">
        <title>B98-5 Cell Line De Novo Hybrid Assembly: An Optical Mapping Approach.</title>
        <authorList>
            <person name="Kananen K."/>
            <person name="Auerbach J.A."/>
            <person name="Kautto E."/>
            <person name="Blachly J.S."/>
        </authorList>
    </citation>
    <scope>NUCLEOTIDE SEQUENCE [LARGE SCALE GENOMIC DNA]</scope>
    <source>
        <strain evidence="5">B95-8</strain>
        <tissue evidence="5">Cell line</tissue>
    </source>
</reference>
<keyword evidence="1 2" id="KW-0175">Coiled coil</keyword>
<dbReference type="Pfam" id="PF06409">
    <property type="entry name" value="NPIP"/>
    <property type="match status" value="1"/>
</dbReference>
<feature type="transmembrane region" description="Helical" evidence="3">
    <location>
        <begin position="111"/>
        <end position="133"/>
    </location>
</feature>
<feature type="coiled-coil region" evidence="2">
    <location>
        <begin position="142"/>
        <end position="169"/>
    </location>
</feature>
<dbReference type="InterPro" id="IPR051500">
    <property type="entry name" value="cTAGE_MIA/OTOR"/>
</dbReference>
<dbReference type="InterPro" id="IPR054697">
    <property type="entry name" value="NPIP_N"/>
</dbReference>
<name>A0ABQ9TPG4_SAGOE</name>
<evidence type="ECO:0000259" key="4">
    <source>
        <dbReference type="Pfam" id="PF06409"/>
    </source>
</evidence>